<dbReference type="Proteomes" id="UP000005631">
    <property type="component" value="Chromosome"/>
</dbReference>
<accession>G8R2F3</accession>
<dbReference type="EMBL" id="CP003156">
    <property type="protein sequence ID" value="AEV32943.1"/>
    <property type="molecule type" value="Genomic_DNA"/>
</dbReference>
<evidence type="ECO:0000313" key="2">
    <source>
        <dbReference type="Proteomes" id="UP000005631"/>
    </source>
</evidence>
<protein>
    <submittedName>
        <fullName evidence="1">Uncharacterized protein</fullName>
    </submittedName>
</protein>
<keyword evidence="2" id="KW-1185">Reference proteome</keyword>
<dbReference type="HOGENOM" id="CLU_543846_0_0_10"/>
<reference evidence="1 2" key="1">
    <citation type="journal article" date="2012" name="Stand. Genomic Sci.">
        <title>Genome sequence of the orange-pigmented seawater bacterium Owenweeksia hongkongensis type strain (UST20020801(T)).</title>
        <authorList>
            <person name="Riedel T."/>
            <person name="Held B."/>
            <person name="Nolan M."/>
            <person name="Lucas S."/>
            <person name="Lapidus A."/>
            <person name="Tice H."/>
            <person name="Del Rio T.G."/>
            <person name="Cheng J.F."/>
            <person name="Han C."/>
            <person name="Tapia R."/>
            <person name="Goodwin L.A."/>
            <person name="Pitluck S."/>
            <person name="Liolios K."/>
            <person name="Mavromatis K."/>
            <person name="Pagani I."/>
            <person name="Ivanova N."/>
            <person name="Mikhailova N."/>
            <person name="Pati A."/>
            <person name="Chen A."/>
            <person name="Palaniappan K."/>
            <person name="Rohde M."/>
            <person name="Tindall B.J."/>
            <person name="Detter J.C."/>
            <person name="Goker M."/>
            <person name="Woyke T."/>
            <person name="Bristow J."/>
            <person name="Eisen J.A."/>
            <person name="Markowitz V."/>
            <person name="Hugenholtz P."/>
            <person name="Klenk H.P."/>
            <person name="Kyrpides N.C."/>
        </authorList>
    </citation>
    <scope>NUCLEOTIDE SEQUENCE</scope>
    <source>
        <strain evidence="2">DSM 17368 / JCM 12287 / NRRL B-23963</strain>
    </source>
</reference>
<dbReference type="RefSeq" id="WP_014202297.1">
    <property type="nucleotide sequence ID" value="NC_016599.1"/>
</dbReference>
<gene>
    <name evidence="1" type="ordered locus">Oweho_1964</name>
</gene>
<evidence type="ECO:0000313" key="1">
    <source>
        <dbReference type="EMBL" id="AEV32943.1"/>
    </source>
</evidence>
<sequence>MRKYLKGLFFLSALLQCQLSISQPSRLKFDLGTPTKEFQGNFRYFLGGDAQNVYSRQPEGRGNFIFKMYDGRYYREKYQVHVDGKTGKYGEYKGLVLSNGSARVFSSDFDAKADIMKLLVKTVDKDGRESDFSILSQFATDKKGTGNYVVRASKDNSKIVVFKIYQYDEEGNEKAGVEVYDYDLKLLWKKDYELDYLDKDFRFQDIKLSNNGDVYAIGKYFTKDNSILSIHKFTEAGNKELPVEMVNYGISNFELDADAAEGMLYCYGWLVLSGGGKQHGVDLRVVDQQKFLYSEVKELVFNEELTNLLRREKRFKGKPRIFADFDFKGLVAKPDGSLYLLAEKYYERGYESSSGHKVTEERYFGEILAVSINVEHKVDFMKVVPKNQLAKAGDFMDDKYSFAKLVDKDGNLHIYYNDDPENKNYVPGTDEPAEMKKVEKSVLVDYTIMVDGSTEYNIIKQNSSEHLPEFRLSKNIEPNVTLISIAKKRGGMVSIGTMILL</sequence>
<dbReference type="AlphaFoldDB" id="G8R2F3"/>
<dbReference type="KEGG" id="oho:Oweho_1964"/>
<name>G8R2F3_OWEHD</name>
<organism evidence="1 2">
    <name type="scientific">Owenweeksia hongkongensis (strain DSM 17368 / CIP 108786 / JCM 12287 / NRRL B-23963 / UST20020801)</name>
    <dbReference type="NCBI Taxonomy" id="926562"/>
    <lineage>
        <taxon>Bacteria</taxon>
        <taxon>Pseudomonadati</taxon>
        <taxon>Bacteroidota</taxon>
        <taxon>Flavobacteriia</taxon>
        <taxon>Flavobacteriales</taxon>
        <taxon>Owenweeksiaceae</taxon>
        <taxon>Owenweeksia</taxon>
    </lineage>
</organism>
<proteinExistence type="predicted"/>